<gene>
    <name evidence="2" type="ORF">GCM10010994_47350</name>
</gene>
<dbReference type="PROSITE" id="PS51819">
    <property type="entry name" value="VOC"/>
    <property type="match status" value="1"/>
</dbReference>
<dbReference type="InterPro" id="IPR029068">
    <property type="entry name" value="Glyas_Bleomycin-R_OHBP_Dase"/>
</dbReference>
<reference evidence="2" key="2">
    <citation type="submission" date="2020-09" db="EMBL/GenBank/DDBJ databases">
        <authorList>
            <person name="Sun Q."/>
            <person name="Zhou Y."/>
        </authorList>
    </citation>
    <scope>NUCLEOTIDE SEQUENCE</scope>
    <source>
        <strain evidence="2">CGMCC 1.12919</strain>
    </source>
</reference>
<feature type="domain" description="VOC" evidence="1">
    <location>
        <begin position="4"/>
        <end position="140"/>
    </location>
</feature>
<dbReference type="RefSeq" id="WP_188611648.1">
    <property type="nucleotide sequence ID" value="NZ_BMGG01000009.1"/>
</dbReference>
<accession>A0A916XMG4</accession>
<dbReference type="InterPro" id="IPR037523">
    <property type="entry name" value="VOC_core"/>
</dbReference>
<dbReference type="Proteomes" id="UP000637002">
    <property type="component" value="Unassembled WGS sequence"/>
</dbReference>
<name>A0A916XMG4_9HYPH</name>
<keyword evidence="3" id="KW-1185">Reference proteome</keyword>
<proteinExistence type="predicted"/>
<comment type="caution">
    <text evidence="2">The sequence shown here is derived from an EMBL/GenBank/DDBJ whole genome shotgun (WGS) entry which is preliminary data.</text>
</comment>
<evidence type="ECO:0000259" key="1">
    <source>
        <dbReference type="PROSITE" id="PS51819"/>
    </source>
</evidence>
<dbReference type="AlphaFoldDB" id="A0A916XMG4"/>
<reference evidence="2" key="1">
    <citation type="journal article" date="2014" name="Int. J. Syst. Evol. Microbiol.">
        <title>Complete genome sequence of Corynebacterium casei LMG S-19264T (=DSM 44701T), isolated from a smear-ripened cheese.</title>
        <authorList>
            <consortium name="US DOE Joint Genome Institute (JGI-PGF)"/>
            <person name="Walter F."/>
            <person name="Albersmeier A."/>
            <person name="Kalinowski J."/>
            <person name="Ruckert C."/>
        </authorList>
    </citation>
    <scope>NUCLEOTIDE SEQUENCE</scope>
    <source>
        <strain evidence="2">CGMCC 1.12919</strain>
    </source>
</reference>
<dbReference type="EMBL" id="BMGG01000009">
    <property type="protein sequence ID" value="GGC83985.1"/>
    <property type="molecule type" value="Genomic_DNA"/>
</dbReference>
<evidence type="ECO:0000313" key="3">
    <source>
        <dbReference type="Proteomes" id="UP000637002"/>
    </source>
</evidence>
<evidence type="ECO:0000313" key="2">
    <source>
        <dbReference type="EMBL" id="GGC83985.1"/>
    </source>
</evidence>
<sequence>MLVEIDRIQIAVADRGAAAHAWTSLLGAEPADEDRLPGLSARRSRLRIAQGFVELLEADGAGAVADALARRNGPHLFAAGASTSDLGGLAARLDRRGIGHLTEGGQIHLAGEMLGVPGLNLVVSPHAERPSVGLIDILYEATLLNDGYAPAVARLAETLGIDRRHEVVITSDRFGYDGLLTLFRPDALHRFEVIAPTRDGTTMARQLAKLGPALYMAFGESRHIGEIEARARTAGAGLTVDRPAGRAEDAPADQLWLHPGSLGGVMLGVSRPTMAWHWSGQPARVEAVA</sequence>
<dbReference type="SUPFAM" id="SSF54593">
    <property type="entry name" value="Glyoxalase/Bleomycin resistance protein/Dihydroxybiphenyl dioxygenase"/>
    <property type="match status" value="1"/>
</dbReference>
<dbReference type="Gene3D" id="3.10.180.10">
    <property type="entry name" value="2,3-Dihydroxybiphenyl 1,2-Dioxygenase, domain 1"/>
    <property type="match status" value="1"/>
</dbReference>
<protein>
    <recommendedName>
        <fullName evidence="1">VOC domain-containing protein</fullName>
    </recommendedName>
</protein>
<organism evidence="2 3">
    <name type="scientific">Chelatococcus reniformis</name>
    <dbReference type="NCBI Taxonomy" id="1494448"/>
    <lineage>
        <taxon>Bacteria</taxon>
        <taxon>Pseudomonadati</taxon>
        <taxon>Pseudomonadota</taxon>
        <taxon>Alphaproteobacteria</taxon>
        <taxon>Hyphomicrobiales</taxon>
        <taxon>Chelatococcaceae</taxon>
        <taxon>Chelatococcus</taxon>
    </lineage>
</organism>